<proteinExistence type="predicted"/>
<evidence type="ECO:0008006" key="3">
    <source>
        <dbReference type="Google" id="ProtNLM"/>
    </source>
</evidence>
<organism evidence="1 2">
    <name type="scientific">Reticulibacter mediterranei</name>
    <dbReference type="NCBI Taxonomy" id="2778369"/>
    <lineage>
        <taxon>Bacteria</taxon>
        <taxon>Bacillati</taxon>
        <taxon>Chloroflexota</taxon>
        <taxon>Ktedonobacteria</taxon>
        <taxon>Ktedonobacterales</taxon>
        <taxon>Reticulibacteraceae</taxon>
        <taxon>Reticulibacter</taxon>
    </lineage>
</organism>
<evidence type="ECO:0000313" key="2">
    <source>
        <dbReference type="Proteomes" id="UP000597444"/>
    </source>
</evidence>
<keyword evidence="2" id="KW-1185">Reference proteome</keyword>
<reference evidence="1" key="1">
    <citation type="submission" date="2020-10" db="EMBL/GenBank/DDBJ databases">
        <title>Taxonomic study of unclassified bacteria belonging to the class Ktedonobacteria.</title>
        <authorList>
            <person name="Yabe S."/>
            <person name="Wang C.M."/>
            <person name="Zheng Y."/>
            <person name="Sakai Y."/>
            <person name="Cavaletti L."/>
            <person name="Monciardini P."/>
            <person name="Donadio S."/>
        </authorList>
    </citation>
    <scope>NUCLEOTIDE SEQUENCE</scope>
    <source>
        <strain evidence="1">ID150040</strain>
    </source>
</reference>
<dbReference type="Gene3D" id="2.60.120.620">
    <property type="entry name" value="q2cbj1_9rhob like domain"/>
    <property type="match status" value="1"/>
</dbReference>
<name>A0A8J3N6U2_9CHLR</name>
<comment type="caution">
    <text evidence="1">The sequence shown here is derived from an EMBL/GenBank/DDBJ whole genome shotgun (WGS) entry which is preliminary data.</text>
</comment>
<accession>A0A8J3N6U2</accession>
<dbReference type="Pfam" id="PF05721">
    <property type="entry name" value="PhyH"/>
    <property type="match status" value="1"/>
</dbReference>
<gene>
    <name evidence="1" type="ORF">KSF_079760</name>
</gene>
<evidence type="ECO:0000313" key="1">
    <source>
        <dbReference type="EMBL" id="GHO97928.1"/>
    </source>
</evidence>
<dbReference type="GO" id="GO:0016706">
    <property type="term" value="F:2-oxoglutarate-dependent dioxygenase activity"/>
    <property type="evidence" value="ECO:0007669"/>
    <property type="project" value="UniProtKB-ARBA"/>
</dbReference>
<dbReference type="RefSeq" id="WP_220208704.1">
    <property type="nucleotide sequence ID" value="NZ_BNJK01000002.1"/>
</dbReference>
<dbReference type="AlphaFoldDB" id="A0A8J3N6U2"/>
<protein>
    <recommendedName>
        <fullName evidence="3">Phytanoyl-CoA dioxygenase</fullName>
    </recommendedName>
</protein>
<dbReference type="Proteomes" id="UP000597444">
    <property type="component" value="Unassembled WGS sequence"/>
</dbReference>
<dbReference type="EMBL" id="BNJK01000002">
    <property type="protein sequence ID" value="GHO97928.1"/>
    <property type="molecule type" value="Genomic_DNA"/>
</dbReference>
<dbReference type="InterPro" id="IPR008775">
    <property type="entry name" value="Phytyl_CoA_dOase-like"/>
</dbReference>
<sequence>MDLKVLSEAQVEHFIEYGYVKLPEAYPREKALAVQNYVWQQVEKQGVLRNDRSTWTIPRVHLREAYSTPVFQECATQRLADAIEDLIGRGRWAKRDSYKMDGWGWWPVNFSVGADKPWDVPIGGWHWDGQQFRHYVDSPDQGLLLLCVFSDVAEHAGATVVAEGSHNLIARYLQQFPDGIEHKTALNDFRTSHPWIAKLVGHSADGEQIDEVNRIEQFMSTYTDADGTRLRVAEATANAGDVFLCHPFLYHASAQNLSGIPRFMCNRTTPLKERMNFHRSDGAYSPVELSIRQALKIND</sequence>
<dbReference type="SUPFAM" id="SSF51197">
    <property type="entry name" value="Clavaminate synthase-like"/>
    <property type="match status" value="1"/>
</dbReference>